<dbReference type="EMBL" id="QGNW01001215">
    <property type="protein sequence ID" value="RVW49989.1"/>
    <property type="molecule type" value="Genomic_DNA"/>
</dbReference>
<dbReference type="SUPFAM" id="SSF56672">
    <property type="entry name" value="DNA/RNA polymerases"/>
    <property type="match status" value="1"/>
</dbReference>
<dbReference type="InterPro" id="IPR043502">
    <property type="entry name" value="DNA/RNA_pol_sf"/>
</dbReference>
<protein>
    <recommendedName>
        <fullName evidence="1">Retrotransposon gag domain-containing protein</fullName>
    </recommendedName>
</protein>
<dbReference type="GO" id="GO:0004190">
    <property type="term" value="F:aspartic-type endopeptidase activity"/>
    <property type="evidence" value="ECO:0007669"/>
    <property type="project" value="InterPro"/>
</dbReference>
<reference evidence="2 3" key="1">
    <citation type="journal article" date="2018" name="PLoS Genet.">
        <title>Population sequencing reveals clonal diversity and ancestral inbreeding in the grapevine cultivar Chardonnay.</title>
        <authorList>
            <person name="Roach M.J."/>
            <person name="Johnson D.L."/>
            <person name="Bohlmann J."/>
            <person name="van Vuuren H.J."/>
            <person name="Jones S.J."/>
            <person name="Pretorius I.S."/>
            <person name="Schmidt S.A."/>
            <person name="Borneman A.R."/>
        </authorList>
    </citation>
    <scope>NUCLEOTIDE SEQUENCE [LARGE SCALE GENOMIC DNA]</scope>
    <source>
        <strain evidence="3">cv. Chardonnay</strain>
        <tissue evidence="2">Leaf</tissue>
    </source>
</reference>
<evidence type="ECO:0000313" key="3">
    <source>
        <dbReference type="Proteomes" id="UP000288805"/>
    </source>
</evidence>
<dbReference type="InterPro" id="IPR032567">
    <property type="entry name" value="RTL1-rel"/>
</dbReference>
<sequence>MAGGSATKALRERIARMEEMLGEWPCEDVTVALWVEHSVREIQGGTLQSYGEDIAVLKKFFKAAHVPDSEKVSITSLYLTSDAKLWWRTRIEGDAESGKPQITTWETLKNELKDQFIPTNKTWVARESLKGLRHTGSMRDYMELRRQGVRDLLIAMVATDCLVDYKMGGTISTIQKPKLEGDRKAKCHGLSRFLSSLRCSRLGSLRSCSRQLLKNGSSYYSRKPLQVLGSSLAWLGSDLGDDKGKSDSETPSRVNPLQLLNVIHGETHVQKSLMHVHVIVNSVQVKATVDSGATHNFVDTREVAKLGLKLEEDTIKERTEVGQDTYVATLIEIKEGKSVEVPDSMVKILKEFKDVMLALLPKELPPQQPIDHKIELLPGTKLPTQAPYRMSHAKLLELRKRLKEKLDAS</sequence>
<dbReference type="PROSITE" id="PS00141">
    <property type="entry name" value="ASP_PROTEASE"/>
    <property type="match status" value="1"/>
</dbReference>
<feature type="domain" description="Retrotransposon gag" evidence="1">
    <location>
        <begin position="74"/>
        <end position="147"/>
    </location>
</feature>
<evidence type="ECO:0000259" key="1">
    <source>
        <dbReference type="Pfam" id="PF03732"/>
    </source>
</evidence>
<dbReference type="InterPro" id="IPR021109">
    <property type="entry name" value="Peptidase_aspartic_dom_sf"/>
</dbReference>
<dbReference type="Proteomes" id="UP000288805">
    <property type="component" value="Unassembled WGS sequence"/>
</dbReference>
<dbReference type="Gene3D" id="2.40.70.10">
    <property type="entry name" value="Acid Proteases"/>
    <property type="match status" value="1"/>
</dbReference>
<dbReference type="PANTHER" id="PTHR15503:SF22">
    <property type="entry name" value="TRANSPOSON TY3-I GAG POLYPROTEIN"/>
    <property type="match status" value="1"/>
</dbReference>
<dbReference type="Pfam" id="PF13650">
    <property type="entry name" value="Asp_protease_2"/>
    <property type="match status" value="1"/>
</dbReference>
<dbReference type="PANTHER" id="PTHR15503">
    <property type="entry name" value="LDOC1 RELATED"/>
    <property type="match status" value="1"/>
</dbReference>
<gene>
    <name evidence="2" type="ORF">CK203_082283</name>
</gene>
<dbReference type="CDD" id="cd00303">
    <property type="entry name" value="retropepsin_like"/>
    <property type="match status" value="1"/>
</dbReference>
<dbReference type="SUPFAM" id="SSF50630">
    <property type="entry name" value="Acid proteases"/>
    <property type="match status" value="1"/>
</dbReference>
<dbReference type="Gene3D" id="3.10.10.10">
    <property type="entry name" value="HIV Type 1 Reverse Transcriptase, subunit A, domain 1"/>
    <property type="match status" value="1"/>
</dbReference>
<dbReference type="AlphaFoldDB" id="A0A438EQG8"/>
<proteinExistence type="predicted"/>
<accession>A0A438EQG8</accession>
<dbReference type="Pfam" id="PF03732">
    <property type="entry name" value="Retrotrans_gag"/>
    <property type="match status" value="1"/>
</dbReference>
<dbReference type="InterPro" id="IPR001969">
    <property type="entry name" value="Aspartic_peptidase_AS"/>
</dbReference>
<comment type="caution">
    <text evidence="2">The sequence shown here is derived from an EMBL/GenBank/DDBJ whole genome shotgun (WGS) entry which is preliminary data.</text>
</comment>
<dbReference type="InterPro" id="IPR005162">
    <property type="entry name" value="Retrotrans_gag_dom"/>
</dbReference>
<dbReference type="GO" id="GO:0006508">
    <property type="term" value="P:proteolysis"/>
    <property type="evidence" value="ECO:0007669"/>
    <property type="project" value="InterPro"/>
</dbReference>
<name>A0A438EQG8_VITVI</name>
<organism evidence="2 3">
    <name type="scientific">Vitis vinifera</name>
    <name type="common">Grape</name>
    <dbReference type="NCBI Taxonomy" id="29760"/>
    <lineage>
        <taxon>Eukaryota</taxon>
        <taxon>Viridiplantae</taxon>
        <taxon>Streptophyta</taxon>
        <taxon>Embryophyta</taxon>
        <taxon>Tracheophyta</taxon>
        <taxon>Spermatophyta</taxon>
        <taxon>Magnoliopsida</taxon>
        <taxon>eudicotyledons</taxon>
        <taxon>Gunneridae</taxon>
        <taxon>Pentapetalae</taxon>
        <taxon>rosids</taxon>
        <taxon>Vitales</taxon>
        <taxon>Vitaceae</taxon>
        <taxon>Viteae</taxon>
        <taxon>Vitis</taxon>
    </lineage>
</organism>
<evidence type="ECO:0000313" key="2">
    <source>
        <dbReference type="EMBL" id="RVW49989.1"/>
    </source>
</evidence>